<accession>A0ABU7PKG8</accession>
<feature type="transmembrane region" description="Helical" evidence="1">
    <location>
        <begin position="68"/>
        <end position="90"/>
    </location>
</feature>
<comment type="caution">
    <text evidence="2">The sequence shown here is derived from an EMBL/GenBank/DDBJ whole genome shotgun (WGS) entry which is preliminary data.</text>
</comment>
<name>A0ABU7PKG8_9ACTN</name>
<evidence type="ECO:0000313" key="2">
    <source>
        <dbReference type="EMBL" id="MEE4546332.1"/>
    </source>
</evidence>
<evidence type="ECO:0000256" key="1">
    <source>
        <dbReference type="SAM" id="Phobius"/>
    </source>
</evidence>
<sequence length="199" mass="22182">MREHRRTNRTLLALVGLTLLGGGLLVLAGGADIYRRWNLSPPGGWPLTTRHDVLVPGADQTRWVAQDWWWPATFASLAALMVLALVWLLAQSRRRRPRRLPVAENTRHHVTISDGVLGEALTDDLDTVTGVRRARARLRGPRSHPQAQIDLTLDPAGVPVRVLEGVPSATERARRSVRWDELPAHVHLAVARHGSHRVE</sequence>
<protein>
    <submittedName>
        <fullName evidence="2">Alkaline shock response membrane anchor protein AmaP</fullName>
    </submittedName>
</protein>
<keyword evidence="3" id="KW-1185">Reference proteome</keyword>
<dbReference type="RefSeq" id="WP_330800034.1">
    <property type="nucleotide sequence ID" value="NZ_JAZEWV010000044.1"/>
</dbReference>
<gene>
    <name evidence="2" type="ORF">V2S66_30770</name>
</gene>
<dbReference type="EMBL" id="JAZEWV010000044">
    <property type="protein sequence ID" value="MEE4546332.1"/>
    <property type="molecule type" value="Genomic_DNA"/>
</dbReference>
<proteinExistence type="predicted"/>
<organism evidence="2 3">
    <name type="scientific">Actinacidiphila polyblastidii</name>
    <dbReference type="NCBI Taxonomy" id="3110430"/>
    <lineage>
        <taxon>Bacteria</taxon>
        <taxon>Bacillati</taxon>
        <taxon>Actinomycetota</taxon>
        <taxon>Actinomycetes</taxon>
        <taxon>Kitasatosporales</taxon>
        <taxon>Streptomycetaceae</taxon>
        <taxon>Actinacidiphila</taxon>
    </lineage>
</organism>
<reference evidence="2 3" key="1">
    <citation type="submission" date="2023-12" db="EMBL/GenBank/DDBJ databases">
        <title>Streptomyces sp. V4-01.</title>
        <authorList>
            <person name="Somphong A."/>
            <person name="Phongsopitanun W."/>
        </authorList>
    </citation>
    <scope>NUCLEOTIDE SEQUENCE [LARGE SCALE GENOMIC DNA]</scope>
    <source>
        <strain evidence="2 3">V4-01</strain>
    </source>
</reference>
<dbReference type="Proteomes" id="UP001344658">
    <property type="component" value="Unassembled WGS sequence"/>
</dbReference>
<keyword evidence="1" id="KW-1133">Transmembrane helix</keyword>
<keyword evidence="1" id="KW-0472">Membrane</keyword>
<keyword evidence="1" id="KW-0812">Transmembrane</keyword>
<evidence type="ECO:0000313" key="3">
    <source>
        <dbReference type="Proteomes" id="UP001344658"/>
    </source>
</evidence>